<keyword evidence="1" id="KW-0175">Coiled coil</keyword>
<reference evidence="5 6" key="1">
    <citation type="submission" date="2016-10" db="EMBL/GenBank/DDBJ databases">
        <authorList>
            <person name="de Groot N.N."/>
        </authorList>
    </citation>
    <scope>NUCLEOTIDE SEQUENCE [LARGE SCALE GENOMIC DNA]</scope>
    <source>
        <strain evidence="5 6">DSM 22789</strain>
    </source>
</reference>
<dbReference type="InterPro" id="IPR011935">
    <property type="entry name" value="CHP02231"/>
</dbReference>
<feature type="chain" id="PRO_5011648046" description="Mucoidy inhibitor MuiA family protein" evidence="2">
    <location>
        <begin position="20"/>
        <end position="531"/>
    </location>
</feature>
<gene>
    <name evidence="5" type="ORF">SAMN05660206_101262</name>
</gene>
<dbReference type="InterPro" id="IPR025554">
    <property type="entry name" value="DUF4140"/>
</dbReference>
<keyword evidence="2" id="KW-0732">Signal</keyword>
<feature type="domain" description="DUF4140" evidence="4">
    <location>
        <begin position="32"/>
        <end position="130"/>
    </location>
</feature>
<dbReference type="Pfam" id="PF13600">
    <property type="entry name" value="DUF4140"/>
    <property type="match status" value="1"/>
</dbReference>
<feature type="coiled-coil region" evidence="1">
    <location>
        <begin position="99"/>
        <end position="133"/>
    </location>
</feature>
<evidence type="ECO:0000313" key="5">
    <source>
        <dbReference type="EMBL" id="SFS34720.1"/>
    </source>
</evidence>
<evidence type="ECO:0000259" key="4">
    <source>
        <dbReference type="Pfam" id="PF13600"/>
    </source>
</evidence>
<dbReference type="Proteomes" id="UP000198785">
    <property type="component" value="Unassembled WGS sequence"/>
</dbReference>
<protein>
    <recommendedName>
        <fullName evidence="7">Mucoidy inhibitor MuiA family protein</fullName>
    </recommendedName>
</protein>
<evidence type="ECO:0000256" key="1">
    <source>
        <dbReference type="SAM" id="Coils"/>
    </source>
</evidence>
<dbReference type="NCBIfam" id="TIGR02231">
    <property type="entry name" value="mucoidy inhibitor MuiA family protein"/>
    <property type="match status" value="1"/>
</dbReference>
<dbReference type="PANTHER" id="PTHR31005">
    <property type="entry name" value="DUF4139 DOMAIN-CONTAINING PROTEIN"/>
    <property type="match status" value="1"/>
</dbReference>
<evidence type="ECO:0000256" key="2">
    <source>
        <dbReference type="SAM" id="SignalP"/>
    </source>
</evidence>
<evidence type="ECO:0000313" key="6">
    <source>
        <dbReference type="Proteomes" id="UP000198785"/>
    </source>
</evidence>
<evidence type="ECO:0000259" key="3">
    <source>
        <dbReference type="Pfam" id="PF13598"/>
    </source>
</evidence>
<dbReference type="InterPro" id="IPR037291">
    <property type="entry name" value="DUF4139"/>
</dbReference>
<name>A0A1I6P3Q7_9SPHI</name>
<dbReference type="Pfam" id="PF13598">
    <property type="entry name" value="DUF4139"/>
    <property type="match status" value="1"/>
</dbReference>
<sequence>MKQLFILSLGLAISHSSFAQKSIVQKADLKNVTVFTQAAELNHTATVTLPSGSSEVVFTHVANSIDENSIQVGSGSGVTILSVRPARNYTNVDVKTAAYTEVENSYKQALTTLKKLENEKATEESLLKLLEKNQKIAGENSSTTVAELAKMAEYYKPKYLEIKNNISTLEDKIVQQQDIVNKAQVQFDEVKGQTSGSGGQLAVQIMNNQAGNQPFQISYLTRQAQWHASYELRAENASAPLQLLYKANISQQTGVDWQAVNLRLSTANPSQGGIAPTLNPWHLYYQQDYNQPARIMLRGTTAKTSSSVQMEEVAASPGALNDYVQQSENQLNTTFDIDIPYSIASNGNQHSVNLQSYTHPATYQYYVAPRLNQEVFLRAELTDYEKLNLVPGQANVLFENMLVGKTYLNPNVASDTLKLSLGRDKMIAVKREKINDLSSSKTFGNSRTQTFVYEITVKNNKKSAIELTLEEQYPLSTDKSMDITLDEAKGAIINKETGIVTWKLNIPAGGTQQIRFGYSVKHPKDKTVNLF</sequence>
<feature type="domain" description="DUF4139" evidence="3">
    <location>
        <begin position="216"/>
        <end position="524"/>
    </location>
</feature>
<dbReference type="STRING" id="683125.SAMN05660206_101262"/>
<dbReference type="RefSeq" id="WP_093363345.1">
    <property type="nucleotide sequence ID" value="NZ_FOZZ01000001.1"/>
</dbReference>
<dbReference type="AlphaFoldDB" id="A0A1I6P3Q7"/>
<organism evidence="5 6">
    <name type="scientific">Sphingobacterium wenxiniae</name>
    <dbReference type="NCBI Taxonomy" id="683125"/>
    <lineage>
        <taxon>Bacteria</taxon>
        <taxon>Pseudomonadati</taxon>
        <taxon>Bacteroidota</taxon>
        <taxon>Sphingobacteriia</taxon>
        <taxon>Sphingobacteriales</taxon>
        <taxon>Sphingobacteriaceae</taxon>
        <taxon>Sphingobacterium</taxon>
    </lineage>
</organism>
<dbReference type="EMBL" id="FOZZ01000001">
    <property type="protein sequence ID" value="SFS34720.1"/>
    <property type="molecule type" value="Genomic_DNA"/>
</dbReference>
<accession>A0A1I6P3Q7</accession>
<proteinExistence type="predicted"/>
<dbReference type="PANTHER" id="PTHR31005:SF8">
    <property type="entry name" value="DUF4139 DOMAIN-CONTAINING PROTEIN"/>
    <property type="match status" value="1"/>
</dbReference>
<evidence type="ECO:0008006" key="7">
    <source>
        <dbReference type="Google" id="ProtNLM"/>
    </source>
</evidence>
<feature type="signal peptide" evidence="2">
    <location>
        <begin position="1"/>
        <end position="19"/>
    </location>
</feature>
<dbReference type="OrthoDB" id="634585at2"/>
<keyword evidence="6" id="KW-1185">Reference proteome</keyword>